<organism evidence="2 3">
    <name type="scientific">Coptis chinensis</name>
    <dbReference type="NCBI Taxonomy" id="261450"/>
    <lineage>
        <taxon>Eukaryota</taxon>
        <taxon>Viridiplantae</taxon>
        <taxon>Streptophyta</taxon>
        <taxon>Embryophyta</taxon>
        <taxon>Tracheophyta</taxon>
        <taxon>Spermatophyta</taxon>
        <taxon>Magnoliopsida</taxon>
        <taxon>Ranunculales</taxon>
        <taxon>Ranunculaceae</taxon>
        <taxon>Coptidoideae</taxon>
        <taxon>Coptis</taxon>
    </lineage>
</organism>
<keyword evidence="3" id="KW-1185">Reference proteome</keyword>
<evidence type="ECO:0000256" key="1">
    <source>
        <dbReference type="SAM" id="MobiDB-lite"/>
    </source>
</evidence>
<gene>
    <name evidence="2" type="ORF">IFM89_005844</name>
</gene>
<feature type="region of interest" description="Disordered" evidence="1">
    <location>
        <begin position="70"/>
        <end position="125"/>
    </location>
</feature>
<sequence>MMAGKREGEMHSQDYDENIFILSCKTMLYTHRRPPKDPNSPEGIIPGHCFFLNFDPEGISFLLSFQIQHESSGGGQSSLGYLFGSGEASPPKPSTPLPQSKAPVPVPAEPVVPKKSASPPVDNAK</sequence>
<feature type="compositionally biased region" description="Low complexity" evidence="1">
    <location>
        <begin position="111"/>
        <end position="125"/>
    </location>
</feature>
<comment type="caution">
    <text evidence="2">The sequence shown here is derived from an EMBL/GenBank/DDBJ whole genome shotgun (WGS) entry which is preliminary data.</text>
</comment>
<evidence type="ECO:0000313" key="3">
    <source>
        <dbReference type="Proteomes" id="UP000631114"/>
    </source>
</evidence>
<evidence type="ECO:0000313" key="2">
    <source>
        <dbReference type="EMBL" id="KAF9600258.1"/>
    </source>
</evidence>
<reference evidence="2 3" key="1">
    <citation type="submission" date="2020-10" db="EMBL/GenBank/DDBJ databases">
        <title>The Coptis chinensis genome and diversification of protoberbering-type alkaloids.</title>
        <authorList>
            <person name="Wang B."/>
            <person name="Shu S."/>
            <person name="Song C."/>
            <person name="Liu Y."/>
        </authorList>
    </citation>
    <scope>NUCLEOTIDE SEQUENCE [LARGE SCALE GENOMIC DNA]</scope>
    <source>
        <strain evidence="2">HL-2020</strain>
        <tissue evidence="2">Leaf</tissue>
    </source>
</reference>
<dbReference type="Proteomes" id="UP000631114">
    <property type="component" value="Unassembled WGS sequence"/>
</dbReference>
<dbReference type="AlphaFoldDB" id="A0A835HLM5"/>
<dbReference type="OrthoDB" id="47801at2759"/>
<name>A0A835HLM5_9MAGN</name>
<accession>A0A835HLM5</accession>
<dbReference type="EMBL" id="JADFTS010000006">
    <property type="protein sequence ID" value="KAF9600258.1"/>
    <property type="molecule type" value="Genomic_DNA"/>
</dbReference>
<proteinExistence type="predicted"/>
<protein>
    <submittedName>
        <fullName evidence="2">Uncharacterized protein</fullName>
    </submittedName>
</protein>